<feature type="domain" description="DUF4190" evidence="2">
    <location>
        <begin position="18"/>
        <end position="81"/>
    </location>
</feature>
<keyword evidence="4" id="KW-1185">Reference proteome</keyword>
<proteinExistence type="predicted"/>
<dbReference type="EMBL" id="RFLY01000008">
    <property type="protein sequence ID" value="RMH93025.1"/>
    <property type="molecule type" value="Genomic_DNA"/>
</dbReference>
<evidence type="ECO:0000313" key="4">
    <source>
        <dbReference type="Proteomes" id="UP000275012"/>
    </source>
</evidence>
<dbReference type="RefSeq" id="WP_122101498.1">
    <property type="nucleotide sequence ID" value="NZ_RFLY01000008.1"/>
</dbReference>
<dbReference type="Pfam" id="PF13828">
    <property type="entry name" value="DUF4190"/>
    <property type="match status" value="1"/>
</dbReference>
<feature type="transmembrane region" description="Helical" evidence="1">
    <location>
        <begin position="69"/>
        <end position="101"/>
    </location>
</feature>
<dbReference type="OrthoDB" id="6183992at2"/>
<evidence type="ECO:0000256" key="1">
    <source>
        <dbReference type="SAM" id="Phobius"/>
    </source>
</evidence>
<keyword evidence="1" id="KW-0812">Transmembrane</keyword>
<accession>A0A3M2HXP0</accession>
<gene>
    <name evidence="3" type="ORF">EBB59_07355</name>
</gene>
<dbReference type="InterPro" id="IPR025241">
    <property type="entry name" value="DUF4190"/>
</dbReference>
<comment type="caution">
    <text evidence="3">The sequence shown here is derived from an EMBL/GenBank/DDBJ whole genome shotgun (WGS) entry which is preliminary data.</text>
</comment>
<feature type="transmembrane region" description="Helical" evidence="1">
    <location>
        <begin position="20"/>
        <end position="48"/>
    </location>
</feature>
<dbReference type="AlphaFoldDB" id="A0A3M2HXP0"/>
<organism evidence="3 4">
    <name type="scientific">Solilutibacter pythonis</name>
    <dbReference type="NCBI Taxonomy" id="2483112"/>
    <lineage>
        <taxon>Bacteria</taxon>
        <taxon>Pseudomonadati</taxon>
        <taxon>Pseudomonadota</taxon>
        <taxon>Gammaproteobacteria</taxon>
        <taxon>Lysobacterales</taxon>
        <taxon>Lysobacteraceae</taxon>
        <taxon>Solilutibacter</taxon>
    </lineage>
</organism>
<protein>
    <submittedName>
        <fullName evidence="3">DUF4190 domain-containing protein</fullName>
    </submittedName>
</protein>
<name>A0A3M2HXP0_9GAMM</name>
<evidence type="ECO:0000313" key="3">
    <source>
        <dbReference type="EMBL" id="RMH93025.1"/>
    </source>
</evidence>
<keyword evidence="1" id="KW-0472">Membrane</keyword>
<evidence type="ECO:0000259" key="2">
    <source>
        <dbReference type="Pfam" id="PF13828"/>
    </source>
</evidence>
<reference evidence="3 4" key="1">
    <citation type="submission" date="2018-10" db="EMBL/GenBank/DDBJ databases">
        <title>Proposal of Lysobacter pythonis sp. nov. isolated from royal pythons (Python regius).</title>
        <authorList>
            <person name="Hans-Juergen B."/>
            <person name="Huptas C."/>
            <person name="Sandra B."/>
            <person name="Igor L."/>
            <person name="Joachim S."/>
            <person name="Siegfried S."/>
            <person name="Mareike W."/>
            <person name="Peter K."/>
        </authorList>
    </citation>
    <scope>NUCLEOTIDE SEQUENCE [LARGE SCALE GENOMIC DNA]</scope>
    <source>
        <strain evidence="3 4">4284/11</strain>
    </source>
</reference>
<keyword evidence="1" id="KW-1133">Transmembrane helix</keyword>
<dbReference type="Proteomes" id="UP000275012">
    <property type="component" value="Unassembled WGS sequence"/>
</dbReference>
<sequence length="104" mass="11031">MNAAPPQSPTPIRQNNPLAIVSLVSGILAWVLLPFIGSIVAVVTGYMARKEIRLAPERYDGDAMALIGLLLGWLQIVLTVIGVLFVIVIVLFFGGLAWFAAGGS</sequence>